<gene>
    <name evidence="2" type="ORF">THRCLA_21118</name>
</gene>
<reference evidence="2 3" key="1">
    <citation type="journal article" date="2014" name="Genome Biol. Evol.">
        <title>The secreted proteins of Achlya hypogyna and Thraustotheca clavata identify the ancestral oomycete secretome and reveal gene acquisitions by horizontal gene transfer.</title>
        <authorList>
            <person name="Misner I."/>
            <person name="Blouin N."/>
            <person name="Leonard G."/>
            <person name="Richards T.A."/>
            <person name="Lane C.E."/>
        </authorList>
    </citation>
    <scope>NUCLEOTIDE SEQUENCE [LARGE SCALE GENOMIC DNA]</scope>
    <source>
        <strain evidence="2 3">ATCC 34112</strain>
    </source>
</reference>
<sequence>RPVVGGMVNVLNYEMSCIGTSPIQSKVTPNRQNCIVSAFMSGLVFEKSFDVTSVCKYDVANAKVCPQYLTNSINFANNFVSGINSTLKSQVDDSYHLLVALNISFMIYAKTSPGASLALLTTTVFQPSDPEFNYFSWSYLYDWIVGYREVISFQGDSGNMTLLTDIEIPLMQQIQSWEVTGNFAQYCRVGVWYATWVMLSVAVVAALYMVGSKGNFEGRNMFKLNRVGGMVWVGRPLLILRSLTALCLLSTRSLNLEYSSYFSYFEIPITPWYEVLLASWEVAWFNIVVDDIFLVCTREYLKYYVTANTVIVWLIAYFSATLAPVEPHFFVSKHCSLVEIDLAVVCQSGDIQVGKLGRILFLIAITFASSFGCYVAARWANGRVDPTEVNSRLLSSGARYLFIHKNRTIDGVYHLDRASAMLNGIITYRHRQTIYAIDIKLWRILVANVSDSTNANRSTDILANSYPIILTN</sequence>
<dbReference type="OrthoDB" id="78494at2759"/>
<comment type="caution">
    <text evidence="2">The sequence shown here is derived from an EMBL/GenBank/DDBJ whole genome shotgun (WGS) entry which is preliminary data.</text>
</comment>
<protein>
    <recommendedName>
        <fullName evidence="4">Transmembrane protein</fullName>
    </recommendedName>
</protein>
<feature type="transmembrane region" description="Helical" evidence="1">
    <location>
        <begin position="191"/>
        <end position="211"/>
    </location>
</feature>
<organism evidence="2 3">
    <name type="scientific">Thraustotheca clavata</name>
    <dbReference type="NCBI Taxonomy" id="74557"/>
    <lineage>
        <taxon>Eukaryota</taxon>
        <taxon>Sar</taxon>
        <taxon>Stramenopiles</taxon>
        <taxon>Oomycota</taxon>
        <taxon>Saprolegniomycetes</taxon>
        <taxon>Saprolegniales</taxon>
        <taxon>Achlyaceae</taxon>
        <taxon>Thraustotheca</taxon>
    </lineage>
</organism>
<feature type="transmembrane region" description="Helical" evidence="1">
    <location>
        <begin position="359"/>
        <end position="377"/>
    </location>
</feature>
<keyword evidence="1" id="KW-0472">Membrane</keyword>
<feature type="non-terminal residue" evidence="2">
    <location>
        <position position="1"/>
    </location>
</feature>
<feature type="transmembrane region" description="Helical" evidence="1">
    <location>
        <begin position="271"/>
        <end position="289"/>
    </location>
</feature>
<feature type="transmembrane region" description="Helical" evidence="1">
    <location>
        <begin position="301"/>
        <end position="320"/>
    </location>
</feature>
<feature type="transmembrane region" description="Helical" evidence="1">
    <location>
        <begin position="232"/>
        <end position="251"/>
    </location>
</feature>
<proteinExistence type="predicted"/>
<dbReference type="AlphaFoldDB" id="A0A1W0A033"/>
<keyword evidence="3" id="KW-1185">Reference proteome</keyword>
<accession>A0A1W0A033</accession>
<evidence type="ECO:0008006" key="4">
    <source>
        <dbReference type="Google" id="ProtNLM"/>
    </source>
</evidence>
<keyword evidence="1" id="KW-1133">Transmembrane helix</keyword>
<evidence type="ECO:0000313" key="2">
    <source>
        <dbReference type="EMBL" id="OQS03626.1"/>
    </source>
</evidence>
<keyword evidence="1" id="KW-0812">Transmembrane</keyword>
<name>A0A1W0A033_9STRA</name>
<dbReference type="Proteomes" id="UP000243217">
    <property type="component" value="Unassembled WGS sequence"/>
</dbReference>
<evidence type="ECO:0000256" key="1">
    <source>
        <dbReference type="SAM" id="Phobius"/>
    </source>
</evidence>
<dbReference type="EMBL" id="JNBS01000820">
    <property type="protein sequence ID" value="OQS03626.1"/>
    <property type="molecule type" value="Genomic_DNA"/>
</dbReference>
<evidence type="ECO:0000313" key="3">
    <source>
        <dbReference type="Proteomes" id="UP000243217"/>
    </source>
</evidence>